<evidence type="ECO:0000256" key="7">
    <source>
        <dbReference type="ARBA" id="ARBA00023011"/>
    </source>
</evidence>
<keyword evidence="5" id="KW-0752">Steroid biosynthesis</keyword>
<evidence type="ECO:0000256" key="2">
    <source>
        <dbReference type="ARBA" id="ARBA00008337"/>
    </source>
</evidence>
<dbReference type="GO" id="GO:0005783">
    <property type="term" value="C:endoplasmic reticulum"/>
    <property type="evidence" value="ECO:0007669"/>
    <property type="project" value="TreeGrafter"/>
</dbReference>
<dbReference type="GO" id="GO:0016020">
    <property type="term" value="C:membrane"/>
    <property type="evidence" value="ECO:0007669"/>
    <property type="project" value="UniProtKB-SubCell"/>
</dbReference>
<reference evidence="16 17" key="1">
    <citation type="journal article" date="2021" name="Nat. Commun.">
        <title>Genetic determinants of endophytism in the Arabidopsis root mycobiome.</title>
        <authorList>
            <person name="Mesny F."/>
            <person name="Miyauchi S."/>
            <person name="Thiergart T."/>
            <person name="Pickel B."/>
            <person name="Atanasova L."/>
            <person name="Karlsson M."/>
            <person name="Huettel B."/>
            <person name="Barry K.W."/>
            <person name="Haridas S."/>
            <person name="Chen C."/>
            <person name="Bauer D."/>
            <person name="Andreopoulos W."/>
            <person name="Pangilinan J."/>
            <person name="LaButti K."/>
            <person name="Riley R."/>
            <person name="Lipzen A."/>
            <person name="Clum A."/>
            <person name="Drula E."/>
            <person name="Henrissat B."/>
            <person name="Kohler A."/>
            <person name="Grigoriev I.V."/>
            <person name="Martin F.M."/>
            <person name="Hacquard S."/>
        </authorList>
    </citation>
    <scope>NUCLEOTIDE SEQUENCE [LARGE SCALE GENOMIC DNA]</scope>
    <source>
        <strain evidence="16 17">MPI-CAGE-CH-0241</strain>
    </source>
</reference>
<name>A0A9P8VU64_9HYPO</name>
<comment type="similarity">
    <text evidence="2">Belongs to the EBP family.</text>
</comment>
<dbReference type="GO" id="GO:0016126">
    <property type="term" value="P:sterol biosynthetic process"/>
    <property type="evidence" value="ECO:0007669"/>
    <property type="project" value="UniProtKB-KW"/>
</dbReference>
<dbReference type="GO" id="GO:0004769">
    <property type="term" value="F:steroid Delta-isomerase activity"/>
    <property type="evidence" value="ECO:0007669"/>
    <property type="project" value="TreeGrafter"/>
</dbReference>
<keyword evidence="11" id="KW-0753">Steroid metabolism</keyword>
<dbReference type="InterPro" id="IPR007905">
    <property type="entry name" value="EBP"/>
</dbReference>
<comment type="subcellular location">
    <subcellularLocation>
        <location evidence="1">Membrane</location>
        <topology evidence="1">Multi-pass membrane protein</topology>
    </subcellularLocation>
</comment>
<feature type="transmembrane region" description="Helical" evidence="14">
    <location>
        <begin position="161"/>
        <end position="177"/>
    </location>
</feature>
<keyword evidence="6 13" id="KW-1133">Transmembrane helix</keyword>
<keyword evidence="4 13" id="KW-0812">Transmembrane</keyword>
<dbReference type="GO" id="GO:0047750">
    <property type="term" value="F:cholestenol delta-isomerase activity"/>
    <property type="evidence" value="ECO:0007669"/>
    <property type="project" value="InterPro"/>
</dbReference>
<evidence type="ECO:0000256" key="1">
    <source>
        <dbReference type="ARBA" id="ARBA00004141"/>
    </source>
</evidence>
<accession>A0A9P8VU64</accession>
<feature type="domain" description="EXPERA" evidence="15">
    <location>
        <begin position="70"/>
        <end position="216"/>
    </location>
</feature>
<evidence type="ECO:0000313" key="17">
    <source>
        <dbReference type="Proteomes" id="UP000777438"/>
    </source>
</evidence>
<evidence type="ECO:0000256" key="9">
    <source>
        <dbReference type="ARBA" id="ARBA00023136"/>
    </source>
</evidence>
<feature type="transmembrane region" description="Helical" evidence="14">
    <location>
        <begin position="39"/>
        <end position="60"/>
    </location>
</feature>
<evidence type="ECO:0000256" key="4">
    <source>
        <dbReference type="ARBA" id="ARBA00022692"/>
    </source>
</evidence>
<gene>
    <name evidence="16" type="ORF">B0T10DRAFT_541397</name>
</gene>
<dbReference type="Proteomes" id="UP000777438">
    <property type="component" value="Unassembled WGS sequence"/>
</dbReference>
<dbReference type="InterPro" id="IPR033118">
    <property type="entry name" value="EXPERA"/>
</dbReference>
<feature type="transmembrane region" description="Helical" evidence="14">
    <location>
        <begin position="197"/>
        <end position="217"/>
    </location>
</feature>
<keyword evidence="9 13" id="KW-0472">Membrane</keyword>
<protein>
    <submittedName>
        <fullName evidence="16">3-beta-hydroxysteroid-Delta(8), Delta(7)-isomerase</fullName>
    </submittedName>
</protein>
<feature type="transmembrane region" description="Helical" evidence="14">
    <location>
        <begin position="125"/>
        <end position="149"/>
    </location>
</feature>
<dbReference type="Pfam" id="PF05241">
    <property type="entry name" value="EBP"/>
    <property type="match status" value="1"/>
</dbReference>
<keyword evidence="8" id="KW-0443">Lipid metabolism</keyword>
<evidence type="ECO:0000256" key="3">
    <source>
        <dbReference type="ARBA" id="ARBA00022516"/>
    </source>
</evidence>
<evidence type="ECO:0000256" key="10">
    <source>
        <dbReference type="ARBA" id="ARBA00023166"/>
    </source>
</evidence>
<keyword evidence="7" id="KW-0756">Sterol biosynthesis</keyword>
<evidence type="ECO:0000256" key="6">
    <source>
        <dbReference type="ARBA" id="ARBA00022989"/>
    </source>
</evidence>
<keyword evidence="17" id="KW-1185">Reference proteome</keyword>
<dbReference type="PROSITE" id="PS51751">
    <property type="entry name" value="EXPERA"/>
    <property type="match status" value="1"/>
</dbReference>
<evidence type="ECO:0000256" key="13">
    <source>
        <dbReference type="PROSITE-ProRule" id="PRU01087"/>
    </source>
</evidence>
<dbReference type="EMBL" id="JAGPYM010000048">
    <property type="protein sequence ID" value="KAH6871989.1"/>
    <property type="molecule type" value="Genomic_DNA"/>
</dbReference>
<dbReference type="PANTHER" id="PTHR14207:SF0">
    <property type="entry name" value="3-BETA-HYDROXYSTEROID-DELTA(8),DELTA(7)-ISOMERASE"/>
    <property type="match status" value="1"/>
</dbReference>
<dbReference type="PANTHER" id="PTHR14207">
    <property type="entry name" value="STEROL ISOMERASE"/>
    <property type="match status" value="1"/>
</dbReference>
<evidence type="ECO:0000256" key="14">
    <source>
        <dbReference type="SAM" id="Phobius"/>
    </source>
</evidence>
<evidence type="ECO:0000259" key="15">
    <source>
        <dbReference type="PROSITE" id="PS51751"/>
    </source>
</evidence>
<evidence type="ECO:0000256" key="5">
    <source>
        <dbReference type="ARBA" id="ARBA00022955"/>
    </source>
</evidence>
<evidence type="ECO:0000256" key="11">
    <source>
        <dbReference type="ARBA" id="ARBA00023221"/>
    </source>
</evidence>
<dbReference type="AlphaFoldDB" id="A0A9P8VU64"/>
<dbReference type="GO" id="GO:0000247">
    <property type="term" value="F:C-8 sterol isomerase activity"/>
    <property type="evidence" value="ECO:0007669"/>
    <property type="project" value="TreeGrafter"/>
</dbReference>
<dbReference type="OrthoDB" id="58557at2759"/>
<proteinExistence type="inferred from homology"/>
<keyword evidence="3" id="KW-0444">Lipid biosynthesis</keyword>
<comment type="caution">
    <text evidence="16">The sequence shown here is derived from an EMBL/GenBank/DDBJ whole genome shotgun (WGS) entry which is preliminary data.</text>
</comment>
<evidence type="ECO:0000313" key="16">
    <source>
        <dbReference type="EMBL" id="KAH6871989.1"/>
    </source>
</evidence>
<evidence type="ECO:0000256" key="8">
    <source>
        <dbReference type="ARBA" id="ARBA00023098"/>
    </source>
</evidence>
<keyword evidence="12" id="KW-0413">Isomerase</keyword>
<evidence type="ECO:0000256" key="12">
    <source>
        <dbReference type="ARBA" id="ARBA00023235"/>
    </source>
</evidence>
<keyword evidence="10" id="KW-1207">Sterol metabolism</keyword>
<sequence>MEDTKFPLASAIISDDPEHPFFPVHIKVPGYVATSLPTAALLTIFFGALAAILTTSKVFLKRSNPTLSKGEVWTASWFILCGFIHLFFEGYFSYNSLDMGSRTDLFGQLWKEYALSDSRYMTRDAFVVCMESCTAYLWGPLSFLCAYYITIDHSLRHPLQLIVSLGELYGLILYYGTCAFEELVHGVVLSRPERFYYCVYYAVCNSFWLFTPGWLIYQSVRETSMAFARTKTNFAGYCLQNVQTISTSLLLVLFSSNTWP</sequence>
<organism evidence="16 17">
    <name type="scientific">Thelonectria olida</name>
    <dbReference type="NCBI Taxonomy" id="1576542"/>
    <lineage>
        <taxon>Eukaryota</taxon>
        <taxon>Fungi</taxon>
        <taxon>Dikarya</taxon>
        <taxon>Ascomycota</taxon>
        <taxon>Pezizomycotina</taxon>
        <taxon>Sordariomycetes</taxon>
        <taxon>Hypocreomycetidae</taxon>
        <taxon>Hypocreales</taxon>
        <taxon>Nectriaceae</taxon>
        <taxon>Thelonectria</taxon>
    </lineage>
</organism>
<feature type="transmembrane region" description="Helical" evidence="14">
    <location>
        <begin position="72"/>
        <end position="94"/>
    </location>
</feature>